<feature type="region of interest" description="Disordered" evidence="1">
    <location>
        <begin position="55"/>
        <end position="144"/>
    </location>
</feature>
<evidence type="ECO:0000313" key="4">
    <source>
        <dbReference type="Proteomes" id="UP000038010"/>
    </source>
</evidence>
<organism evidence="3 4">
    <name type="scientific">Cyphellophora attinorum</name>
    <dbReference type="NCBI Taxonomy" id="1664694"/>
    <lineage>
        <taxon>Eukaryota</taxon>
        <taxon>Fungi</taxon>
        <taxon>Dikarya</taxon>
        <taxon>Ascomycota</taxon>
        <taxon>Pezizomycotina</taxon>
        <taxon>Eurotiomycetes</taxon>
        <taxon>Chaetothyriomycetidae</taxon>
        <taxon>Chaetothyriales</taxon>
        <taxon>Cyphellophoraceae</taxon>
        <taxon>Cyphellophora</taxon>
    </lineage>
</organism>
<sequence>MYFSLAKAFALALVAGTTLINCEPTRGSASIEKRHLGGFTSLARRPLDVPIVRSANIEAREVSSDTTAASTTEDAAAGATSAENTAQGGQTKKDKDKKHKHDKDKDKKDKDKKHKNKDKNKNKDGKGTGRGTNTGGGSAERTTR</sequence>
<proteinExistence type="predicted"/>
<reference evidence="3 4" key="1">
    <citation type="submission" date="2015-06" db="EMBL/GenBank/DDBJ databases">
        <title>Draft genome of the ant-associated black yeast Phialophora attae CBS 131958.</title>
        <authorList>
            <person name="Moreno L.F."/>
            <person name="Stielow B.J."/>
            <person name="de Hoog S."/>
            <person name="Vicente V.A."/>
            <person name="Weiss V.A."/>
            <person name="de Vries M."/>
            <person name="Cruz L.M."/>
            <person name="Souza E.M."/>
        </authorList>
    </citation>
    <scope>NUCLEOTIDE SEQUENCE [LARGE SCALE GENOMIC DNA]</scope>
    <source>
        <strain evidence="3 4">CBS 131958</strain>
    </source>
</reference>
<dbReference type="AlphaFoldDB" id="A0A0N0NN63"/>
<feature type="compositionally biased region" description="Low complexity" evidence="1">
    <location>
        <begin position="64"/>
        <end position="86"/>
    </location>
</feature>
<accession>A0A0N0NN63</accession>
<evidence type="ECO:0000256" key="1">
    <source>
        <dbReference type="SAM" id="MobiDB-lite"/>
    </source>
</evidence>
<dbReference type="Proteomes" id="UP000038010">
    <property type="component" value="Unassembled WGS sequence"/>
</dbReference>
<dbReference type="GeneID" id="28740223"/>
<dbReference type="RefSeq" id="XP_018000972.1">
    <property type="nucleotide sequence ID" value="XM_018148343.1"/>
</dbReference>
<feature type="signal peptide" evidence="2">
    <location>
        <begin position="1"/>
        <end position="22"/>
    </location>
</feature>
<dbReference type="EMBL" id="LFJN01000010">
    <property type="protein sequence ID" value="KPI41009.1"/>
    <property type="molecule type" value="Genomic_DNA"/>
</dbReference>
<keyword evidence="2" id="KW-0732">Signal</keyword>
<evidence type="ECO:0000313" key="3">
    <source>
        <dbReference type="EMBL" id="KPI41009.1"/>
    </source>
</evidence>
<dbReference type="VEuPathDB" id="FungiDB:AB675_7937"/>
<protein>
    <submittedName>
        <fullName evidence="3">Uncharacterized protein</fullName>
    </submittedName>
</protein>
<name>A0A0N0NN63_9EURO</name>
<feature type="chain" id="PRO_5005856869" evidence="2">
    <location>
        <begin position="23"/>
        <end position="144"/>
    </location>
</feature>
<comment type="caution">
    <text evidence="3">The sequence shown here is derived from an EMBL/GenBank/DDBJ whole genome shotgun (WGS) entry which is preliminary data.</text>
</comment>
<evidence type="ECO:0000256" key="2">
    <source>
        <dbReference type="SAM" id="SignalP"/>
    </source>
</evidence>
<gene>
    <name evidence="3" type="ORF">AB675_7937</name>
</gene>
<feature type="compositionally biased region" description="Gly residues" evidence="1">
    <location>
        <begin position="128"/>
        <end position="138"/>
    </location>
</feature>
<keyword evidence="4" id="KW-1185">Reference proteome</keyword>